<dbReference type="SUPFAM" id="SSF53850">
    <property type="entry name" value="Periplasmic binding protein-like II"/>
    <property type="match status" value="1"/>
</dbReference>
<dbReference type="GO" id="GO:1904680">
    <property type="term" value="F:peptide transmembrane transporter activity"/>
    <property type="evidence" value="ECO:0007669"/>
    <property type="project" value="TreeGrafter"/>
</dbReference>
<dbReference type="GO" id="GO:0042597">
    <property type="term" value="C:periplasmic space"/>
    <property type="evidence" value="ECO:0007669"/>
    <property type="project" value="UniProtKB-ARBA"/>
</dbReference>
<gene>
    <name evidence="3" type="ORF">H8Z83_11860</name>
</gene>
<name>A0A923S7U1_9FIRM</name>
<dbReference type="GO" id="GO:0015833">
    <property type="term" value="P:peptide transport"/>
    <property type="evidence" value="ECO:0007669"/>
    <property type="project" value="TreeGrafter"/>
</dbReference>
<dbReference type="GO" id="GO:0043190">
    <property type="term" value="C:ATP-binding cassette (ABC) transporter complex"/>
    <property type="evidence" value="ECO:0007669"/>
    <property type="project" value="InterPro"/>
</dbReference>
<proteinExistence type="predicted"/>
<dbReference type="PANTHER" id="PTHR30290">
    <property type="entry name" value="PERIPLASMIC BINDING COMPONENT OF ABC TRANSPORTER"/>
    <property type="match status" value="1"/>
</dbReference>
<dbReference type="RefSeq" id="WP_187015235.1">
    <property type="nucleotide sequence ID" value="NZ_JACOQI010000011.1"/>
</dbReference>
<sequence>MKRITAWAAVLTLTLSLLTGCAQIDESSADELPFPSEETPVEEEHSGLPAVFALPYLEGQPLNPLTCPDGVQQTVASLLYEGLFRLDQTFTPQPLLCASYTYDSETLTYKLTLRDGVVFSDGSPLTAADVKATLTAARSSARYARRLSDVKSISAGDGTVTLTLNRPNTGLPALLDIPILKSGTEKHSVPLGTGPYLYDESSENCLIASQNWWRHISQPVERISLTGTADQESMLYRFSSRDVQLIVADLTGTDPVAVSGSVSYDDADTTVFQYLGINVSAKGLDDAAFRRCLSLGVSRRALVSSLLSGHAKAAQFPVSPVSPLYPADLEQTDSVVAFTDALNACETRPSRTLRLLVNSENSFKVSMARQIAAAFTAAGAATETVELPWEEYTAALAAGRFDLYYGEVRLTADWDVSSLLATGGSLNYGGWSDPQCDQLLEGCRSGGNREAAFRGLYRYLQSQAPILPICFKTVSTLYESDVLEGLTPTAAEPFYGLENISIHLRAN</sequence>
<dbReference type="PROSITE" id="PS51257">
    <property type="entry name" value="PROKAR_LIPOPROTEIN"/>
    <property type="match status" value="1"/>
</dbReference>
<accession>A0A923S7U1</accession>
<dbReference type="InterPro" id="IPR039424">
    <property type="entry name" value="SBP_5"/>
</dbReference>
<dbReference type="Proteomes" id="UP000620327">
    <property type="component" value="Unassembled WGS sequence"/>
</dbReference>
<reference evidence="3" key="1">
    <citation type="submission" date="2020-08" db="EMBL/GenBank/DDBJ databases">
        <title>Genome public.</title>
        <authorList>
            <person name="Liu C."/>
            <person name="Sun Q."/>
        </authorList>
    </citation>
    <scope>NUCLEOTIDE SEQUENCE</scope>
    <source>
        <strain evidence="3">BX15</strain>
    </source>
</reference>
<keyword evidence="4" id="KW-1185">Reference proteome</keyword>
<dbReference type="InterPro" id="IPR030678">
    <property type="entry name" value="Peptide/Ni-bd"/>
</dbReference>
<feature type="domain" description="Solute-binding protein family 5" evidence="2">
    <location>
        <begin position="91"/>
        <end position="408"/>
    </location>
</feature>
<dbReference type="Pfam" id="PF00496">
    <property type="entry name" value="SBP_bac_5"/>
    <property type="match status" value="1"/>
</dbReference>
<dbReference type="Gene3D" id="3.40.190.10">
    <property type="entry name" value="Periplasmic binding protein-like II"/>
    <property type="match status" value="1"/>
</dbReference>
<dbReference type="InterPro" id="IPR000914">
    <property type="entry name" value="SBP_5_dom"/>
</dbReference>
<comment type="caution">
    <text evidence="3">The sequence shown here is derived from an EMBL/GenBank/DDBJ whole genome shotgun (WGS) entry which is preliminary data.</text>
</comment>
<keyword evidence="1" id="KW-0732">Signal</keyword>
<dbReference type="EMBL" id="JACOQI010000011">
    <property type="protein sequence ID" value="MBC5771006.1"/>
    <property type="molecule type" value="Genomic_DNA"/>
</dbReference>
<evidence type="ECO:0000256" key="1">
    <source>
        <dbReference type="SAM" id="SignalP"/>
    </source>
</evidence>
<feature type="chain" id="PRO_5037564553" evidence="1">
    <location>
        <begin position="25"/>
        <end position="507"/>
    </location>
</feature>
<protein>
    <submittedName>
        <fullName evidence="3">Peptide ABC transporter substrate-binding protein</fullName>
    </submittedName>
</protein>
<feature type="signal peptide" evidence="1">
    <location>
        <begin position="1"/>
        <end position="24"/>
    </location>
</feature>
<evidence type="ECO:0000313" key="4">
    <source>
        <dbReference type="Proteomes" id="UP000620327"/>
    </source>
</evidence>
<evidence type="ECO:0000313" key="3">
    <source>
        <dbReference type="EMBL" id="MBC5771006.1"/>
    </source>
</evidence>
<dbReference type="PIRSF" id="PIRSF002741">
    <property type="entry name" value="MppA"/>
    <property type="match status" value="1"/>
</dbReference>
<dbReference type="Gene3D" id="3.10.105.10">
    <property type="entry name" value="Dipeptide-binding Protein, Domain 3"/>
    <property type="match status" value="1"/>
</dbReference>
<evidence type="ECO:0000259" key="2">
    <source>
        <dbReference type="Pfam" id="PF00496"/>
    </source>
</evidence>
<dbReference type="AlphaFoldDB" id="A0A923S7U1"/>
<organism evidence="3 4">
    <name type="scientific">Dysosmobacter segnis</name>
    <dbReference type="NCBI Taxonomy" id="2763042"/>
    <lineage>
        <taxon>Bacteria</taxon>
        <taxon>Bacillati</taxon>
        <taxon>Bacillota</taxon>
        <taxon>Clostridia</taxon>
        <taxon>Eubacteriales</taxon>
        <taxon>Oscillospiraceae</taxon>
        <taxon>Dysosmobacter</taxon>
    </lineage>
</organism>